<evidence type="ECO:0000313" key="2">
    <source>
        <dbReference type="EMBL" id="CAK9200828.1"/>
    </source>
</evidence>
<name>A0ABP0TN43_9BRYO</name>
<sequence>MGRNMSEAGAAGEAGAEEYDDDVFVPHYGNYVHAAAPTRNGHQPQQGSCLANKYGIRADLLQVASAARRKSAAEEVSITQGLFSTRTFSPPPSVLRQIGAQQQPWKSGACGDSSSLSSIDNKLGLVGLHQKLSELQVALQASERAREEGQQETNALRVYLGNVEAAAASLVTRIQELQHLLALSSAVQQGQDVDQLRGKVATEATKEARNHAASAAQAISAAREATMELDKVKRDSYALTTAQAAEIERLCAETADYHTICEARGKKIQDLTVQLEMVQQQLEQQHHKLDEVHKMSQMELSICQKTYEAVKLAAKEKANQCAELMKALELSKATVRSGECKLEEVVSEKKDLLHQNELLIQQVKKLQNQEMEATMAHYTHELHKVRAVLGGEKANLLADLALLSQGNHTLQEGFLNWHEKSSTCPVYGEAITETSFHGSIVKGDCNPSKNEVVKGRMCAPSNASPVGLSLTENSGSRDAVTESLYSLNSSCSRIDVIQHGGNPQESLSTSYEANGRCPALCHIMRKECRAITTDGLEKSDTDRSEAQLALTDLKLLAAAQLEIGKLKEINQQLVAACQ</sequence>
<evidence type="ECO:0000256" key="1">
    <source>
        <dbReference type="SAM" id="Coils"/>
    </source>
</evidence>
<feature type="coiled-coil region" evidence="1">
    <location>
        <begin position="342"/>
        <end position="369"/>
    </location>
</feature>
<keyword evidence="3" id="KW-1185">Reference proteome</keyword>
<keyword evidence="1" id="KW-0175">Coiled coil</keyword>
<protein>
    <submittedName>
        <fullName evidence="2">Uncharacterized protein</fullName>
    </submittedName>
</protein>
<gene>
    <name evidence="2" type="ORF">CSSPTR1EN2_LOCUS5602</name>
</gene>
<accession>A0ABP0TN43</accession>
<dbReference type="EMBL" id="OZ019905">
    <property type="protein sequence ID" value="CAK9200828.1"/>
    <property type="molecule type" value="Genomic_DNA"/>
</dbReference>
<proteinExistence type="predicted"/>
<reference evidence="2" key="1">
    <citation type="submission" date="2024-02" db="EMBL/GenBank/DDBJ databases">
        <authorList>
            <consortium name="ELIXIR-Norway"/>
            <consortium name="Elixir Norway"/>
        </authorList>
    </citation>
    <scope>NUCLEOTIDE SEQUENCE</scope>
</reference>
<evidence type="ECO:0000313" key="3">
    <source>
        <dbReference type="Proteomes" id="UP001497512"/>
    </source>
</evidence>
<dbReference type="Proteomes" id="UP001497512">
    <property type="component" value="Chromosome 13"/>
</dbReference>
<organism evidence="2 3">
    <name type="scientific">Sphagnum troendelagicum</name>
    <dbReference type="NCBI Taxonomy" id="128251"/>
    <lineage>
        <taxon>Eukaryota</taxon>
        <taxon>Viridiplantae</taxon>
        <taxon>Streptophyta</taxon>
        <taxon>Embryophyta</taxon>
        <taxon>Bryophyta</taxon>
        <taxon>Sphagnophytina</taxon>
        <taxon>Sphagnopsida</taxon>
        <taxon>Sphagnales</taxon>
        <taxon>Sphagnaceae</taxon>
        <taxon>Sphagnum</taxon>
    </lineage>
</organism>